<evidence type="ECO:0000313" key="2">
    <source>
        <dbReference type="Proteomes" id="UP000324222"/>
    </source>
</evidence>
<organism evidence="1 2">
    <name type="scientific">Portunus trituberculatus</name>
    <name type="common">Swimming crab</name>
    <name type="synonym">Neptunus trituberculatus</name>
    <dbReference type="NCBI Taxonomy" id="210409"/>
    <lineage>
        <taxon>Eukaryota</taxon>
        <taxon>Metazoa</taxon>
        <taxon>Ecdysozoa</taxon>
        <taxon>Arthropoda</taxon>
        <taxon>Crustacea</taxon>
        <taxon>Multicrustacea</taxon>
        <taxon>Malacostraca</taxon>
        <taxon>Eumalacostraca</taxon>
        <taxon>Eucarida</taxon>
        <taxon>Decapoda</taxon>
        <taxon>Pleocyemata</taxon>
        <taxon>Brachyura</taxon>
        <taxon>Eubrachyura</taxon>
        <taxon>Portunoidea</taxon>
        <taxon>Portunidae</taxon>
        <taxon>Portuninae</taxon>
        <taxon>Portunus</taxon>
    </lineage>
</organism>
<dbReference type="AlphaFoldDB" id="A0A5B7DA93"/>
<accession>A0A5B7DA93</accession>
<sequence>MSCLFTNISAVLAITDGGQSNHTAHELQHSCRKFGETARFEQSSGCRDRWGAGVLTDKLIVLYHLHLR</sequence>
<dbReference type="Proteomes" id="UP000324222">
    <property type="component" value="Unassembled WGS sequence"/>
</dbReference>
<evidence type="ECO:0000313" key="1">
    <source>
        <dbReference type="EMBL" id="MPC18182.1"/>
    </source>
</evidence>
<name>A0A5B7DA93_PORTR</name>
<dbReference type="EMBL" id="VSRR010000655">
    <property type="protein sequence ID" value="MPC18182.1"/>
    <property type="molecule type" value="Genomic_DNA"/>
</dbReference>
<proteinExistence type="predicted"/>
<comment type="caution">
    <text evidence="1">The sequence shown here is derived from an EMBL/GenBank/DDBJ whole genome shotgun (WGS) entry which is preliminary data.</text>
</comment>
<gene>
    <name evidence="1" type="ORF">E2C01_011058</name>
</gene>
<reference evidence="1 2" key="1">
    <citation type="submission" date="2019-05" db="EMBL/GenBank/DDBJ databases">
        <title>Another draft genome of Portunus trituberculatus and its Hox gene families provides insights of decapod evolution.</title>
        <authorList>
            <person name="Jeong J.-H."/>
            <person name="Song I."/>
            <person name="Kim S."/>
            <person name="Choi T."/>
            <person name="Kim D."/>
            <person name="Ryu S."/>
            <person name="Kim W."/>
        </authorList>
    </citation>
    <scope>NUCLEOTIDE SEQUENCE [LARGE SCALE GENOMIC DNA]</scope>
    <source>
        <tissue evidence="1">Muscle</tissue>
    </source>
</reference>
<keyword evidence="2" id="KW-1185">Reference proteome</keyword>
<protein>
    <submittedName>
        <fullName evidence="1">Uncharacterized protein</fullName>
    </submittedName>
</protein>